<dbReference type="GO" id="GO:0071973">
    <property type="term" value="P:bacterial-type flagellum-dependent cell motility"/>
    <property type="evidence" value="ECO:0007669"/>
    <property type="project" value="InterPro"/>
</dbReference>
<keyword evidence="8" id="KW-1133">Transmembrane helix</keyword>
<evidence type="ECO:0000256" key="4">
    <source>
        <dbReference type="ARBA" id="ARBA00022475"/>
    </source>
</evidence>
<comment type="caution">
    <text evidence="11">The sequence shown here is derived from an EMBL/GenBank/DDBJ whole genome shotgun (WGS) entry which is preliminary data.</text>
</comment>
<evidence type="ECO:0000256" key="3">
    <source>
        <dbReference type="ARBA" id="ARBA00008281"/>
    </source>
</evidence>
<evidence type="ECO:0000256" key="2">
    <source>
        <dbReference type="ARBA" id="ARBA00004162"/>
    </source>
</evidence>
<keyword evidence="12" id="KW-1185">Reference proteome</keyword>
<organism evidence="11 12">
    <name type="scientific">Pseudobythopirellula maris</name>
    <dbReference type="NCBI Taxonomy" id="2527991"/>
    <lineage>
        <taxon>Bacteria</taxon>
        <taxon>Pseudomonadati</taxon>
        <taxon>Planctomycetota</taxon>
        <taxon>Planctomycetia</taxon>
        <taxon>Pirellulales</taxon>
        <taxon>Lacipirellulaceae</taxon>
        <taxon>Pseudobythopirellula</taxon>
    </lineage>
</organism>
<sequence length="153" mass="16654">MAPVVAALGACLLLAGASGCGSGEGQLKFDAIEQLPDREAYAEAEIGEFVVPIPPTPGETGSDGDTVTLMQLKFELFVLVAERDHSEVKRLARIHKNKIRDRVIRVCRSTRSDDLREEGFVTLKARLLDEIQPLLGGGMVHRLVIPVIRAEPL</sequence>
<evidence type="ECO:0000256" key="9">
    <source>
        <dbReference type="ARBA" id="ARBA00023136"/>
    </source>
</evidence>
<evidence type="ECO:0000313" key="12">
    <source>
        <dbReference type="Proteomes" id="UP000315440"/>
    </source>
</evidence>
<comment type="similarity">
    <text evidence="3 10">Belongs to the FliL family.</text>
</comment>
<evidence type="ECO:0000256" key="7">
    <source>
        <dbReference type="ARBA" id="ARBA00022779"/>
    </source>
</evidence>
<dbReference type="EMBL" id="SJPQ01000001">
    <property type="protein sequence ID" value="TWT91130.1"/>
    <property type="molecule type" value="Genomic_DNA"/>
</dbReference>
<reference evidence="11 12" key="1">
    <citation type="submission" date="2019-02" db="EMBL/GenBank/DDBJ databases">
        <title>Deep-cultivation of Planctomycetes and their phenomic and genomic characterization uncovers novel biology.</title>
        <authorList>
            <person name="Wiegand S."/>
            <person name="Jogler M."/>
            <person name="Boedeker C."/>
            <person name="Pinto D."/>
            <person name="Vollmers J."/>
            <person name="Rivas-Marin E."/>
            <person name="Kohn T."/>
            <person name="Peeters S.H."/>
            <person name="Heuer A."/>
            <person name="Rast P."/>
            <person name="Oberbeckmann S."/>
            <person name="Bunk B."/>
            <person name="Jeske O."/>
            <person name="Meyerdierks A."/>
            <person name="Storesund J.E."/>
            <person name="Kallscheuer N."/>
            <person name="Luecker S."/>
            <person name="Lage O.M."/>
            <person name="Pohl T."/>
            <person name="Merkel B.J."/>
            <person name="Hornburger P."/>
            <person name="Mueller R.-W."/>
            <person name="Bruemmer F."/>
            <person name="Labrenz M."/>
            <person name="Spormann A.M."/>
            <person name="Op Den Camp H."/>
            <person name="Overmann J."/>
            <person name="Amann R."/>
            <person name="Jetten M.S.M."/>
            <person name="Mascher T."/>
            <person name="Medema M.H."/>
            <person name="Devos D.P."/>
            <person name="Kaster A.-K."/>
            <person name="Ovreas L."/>
            <person name="Rohde M."/>
            <person name="Galperin M.Y."/>
            <person name="Jogler C."/>
        </authorList>
    </citation>
    <scope>NUCLEOTIDE SEQUENCE [LARGE SCALE GENOMIC DNA]</scope>
    <source>
        <strain evidence="11 12">Mal64</strain>
    </source>
</reference>
<dbReference type="GO" id="GO:0005886">
    <property type="term" value="C:plasma membrane"/>
    <property type="evidence" value="ECO:0007669"/>
    <property type="project" value="UniProtKB-SubCell"/>
</dbReference>
<gene>
    <name evidence="11" type="ORF">Mal64_15290</name>
</gene>
<keyword evidence="6" id="KW-0812">Transmembrane</keyword>
<proteinExistence type="inferred from homology"/>
<dbReference type="RefSeq" id="WP_197525545.1">
    <property type="nucleotide sequence ID" value="NZ_SJPQ01000001.1"/>
</dbReference>
<keyword evidence="5 10" id="KW-0145">Chemotaxis</keyword>
<dbReference type="AlphaFoldDB" id="A0A5C5ZV63"/>
<comment type="subcellular location">
    <subcellularLocation>
        <location evidence="2">Cell membrane</location>
        <topology evidence="2">Single-pass membrane protein</topology>
    </subcellularLocation>
</comment>
<evidence type="ECO:0000256" key="1">
    <source>
        <dbReference type="ARBA" id="ARBA00002254"/>
    </source>
</evidence>
<dbReference type="Proteomes" id="UP000315440">
    <property type="component" value="Unassembled WGS sequence"/>
</dbReference>
<evidence type="ECO:0000256" key="6">
    <source>
        <dbReference type="ARBA" id="ARBA00022692"/>
    </source>
</evidence>
<name>A0A5C5ZV63_9BACT</name>
<keyword evidence="9 10" id="KW-0472">Membrane</keyword>
<accession>A0A5C5ZV63</accession>
<dbReference type="GO" id="GO:0006935">
    <property type="term" value="P:chemotaxis"/>
    <property type="evidence" value="ECO:0007669"/>
    <property type="project" value="UniProtKB-KW"/>
</dbReference>
<dbReference type="GO" id="GO:0009425">
    <property type="term" value="C:bacterial-type flagellum basal body"/>
    <property type="evidence" value="ECO:0007669"/>
    <property type="project" value="InterPro"/>
</dbReference>
<dbReference type="Pfam" id="PF03748">
    <property type="entry name" value="FliL"/>
    <property type="match status" value="1"/>
</dbReference>
<keyword evidence="4 10" id="KW-1003">Cell membrane</keyword>
<evidence type="ECO:0000256" key="10">
    <source>
        <dbReference type="RuleBase" id="RU364125"/>
    </source>
</evidence>
<protein>
    <recommendedName>
        <fullName evidence="10">Flagellar protein FliL</fullName>
    </recommendedName>
</protein>
<keyword evidence="7 10" id="KW-0283">Flagellar rotation</keyword>
<comment type="function">
    <text evidence="1 10">Controls the rotational direction of flagella during chemotaxis.</text>
</comment>
<evidence type="ECO:0000256" key="8">
    <source>
        <dbReference type="ARBA" id="ARBA00022989"/>
    </source>
</evidence>
<dbReference type="InterPro" id="IPR005503">
    <property type="entry name" value="FliL"/>
</dbReference>
<evidence type="ECO:0000313" key="11">
    <source>
        <dbReference type="EMBL" id="TWT91130.1"/>
    </source>
</evidence>
<evidence type="ECO:0000256" key="5">
    <source>
        <dbReference type="ARBA" id="ARBA00022500"/>
    </source>
</evidence>